<accession>D1AQ00</accession>
<name>D1AQ00_SEBTE</name>
<evidence type="ECO:0008006" key="3">
    <source>
        <dbReference type="Google" id="ProtNLM"/>
    </source>
</evidence>
<dbReference type="Gene3D" id="1.10.10.10">
    <property type="entry name" value="Winged helix-like DNA-binding domain superfamily/Winged helix DNA-binding domain"/>
    <property type="match status" value="1"/>
</dbReference>
<reference evidence="1 2" key="2">
    <citation type="journal article" date="2010" name="Stand. Genomic Sci.">
        <title>Complete genome sequence of Sebaldella termitidis type strain (NCTC 11300).</title>
        <authorList>
            <person name="Harmon-Smith M."/>
            <person name="Celia L."/>
            <person name="Chertkov O."/>
            <person name="Lapidus A."/>
            <person name="Copeland A."/>
            <person name="Glavina Del Rio T."/>
            <person name="Nolan M."/>
            <person name="Lucas S."/>
            <person name="Tice H."/>
            <person name="Cheng J.F."/>
            <person name="Han C."/>
            <person name="Detter J.C."/>
            <person name="Bruce D."/>
            <person name="Goodwin L."/>
            <person name="Pitluck S."/>
            <person name="Pati A."/>
            <person name="Liolios K."/>
            <person name="Ivanova N."/>
            <person name="Mavromatis K."/>
            <person name="Mikhailova N."/>
            <person name="Chen A."/>
            <person name="Palaniappan K."/>
            <person name="Land M."/>
            <person name="Hauser L."/>
            <person name="Chang Y.J."/>
            <person name="Jeffries C.D."/>
            <person name="Brettin T."/>
            <person name="Goker M."/>
            <person name="Beck B."/>
            <person name="Bristow J."/>
            <person name="Eisen J.A."/>
            <person name="Markowitz V."/>
            <person name="Hugenholtz P."/>
            <person name="Kyrpides N.C."/>
            <person name="Klenk H.P."/>
            <person name="Chen F."/>
        </authorList>
    </citation>
    <scope>NUCLEOTIDE SEQUENCE [LARGE SCALE GENOMIC DNA]</scope>
    <source>
        <strain evidence="2">ATCC 33386 / NCTC 11300</strain>
    </source>
</reference>
<dbReference type="InterPro" id="IPR036390">
    <property type="entry name" value="WH_DNA-bd_sf"/>
</dbReference>
<dbReference type="HOGENOM" id="CLU_2275493_0_0_0"/>
<dbReference type="InterPro" id="IPR036388">
    <property type="entry name" value="WH-like_DNA-bd_sf"/>
</dbReference>
<organism evidence="1 2">
    <name type="scientific">Sebaldella termitidis (strain ATCC 33386 / NCTC 11300)</name>
    <dbReference type="NCBI Taxonomy" id="526218"/>
    <lineage>
        <taxon>Bacteria</taxon>
        <taxon>Fusobacteriati</taxon>
        <taxon>Fusobacteriota</taxon>
        <taxon>Fusobacteriia</taxon>
        <taxon>Fusobacteriales</taxon>
        <taxon>Leptotrichiaceae</taxon>
        <taxon>Sebaldella</taxon>
    </lineage>
</organism>
<dbReference type="eggNOG" id="COG0640">
    <property type="taxonomic scope" value="Bacteria"/>
</dbReference>
<dbReference type="RefSeq" id="WP_012860174.1">
    <property type="nucleotide sequence ID" value="NC_013517.1"/>
</dbReference>
<protein>
    <recommendedName>
        <fullName evidence="3">Transcriptional regulator, ArsR family</fullName>
    </recommendedName>
</protein>
<evidence type="ECO:0000313" key="1">
    <source>
        <dbReference type="EMBL" id="ACZ07578.1"/>
    </source>
</evidence>
<dbReference type="EMBL" id="CP001739">
    <property type="protein sequence ID" value="ACZ07578.1"/>
    <property type="molecule type" value="Genomic_DNA"/>
</dbReference>
<reference evidence="2" key="1">
    <citation type="submission" date="2009-09" db="EMBL/GenBank/DDBJ databases">
        <title>The complete chromosome of Sebaldella termitidis ATCC 33386.</title>
        <authorList>
            <consortium name="US DOE Joint Genome Institute (JGI-PGF)"/>
            <person name="Lucas S."/>
            <person name="Copeland A."/>
            <person name="Lapidus A."/>
            <person name="Glavina del Rio T."/>
            <person name="Dalin E."/>
            <person name="Tice H."/>
            <person name="Bruce D."/>
            <person name="Goodwin L."/>
            <person name="Pitluck S."/>
            <person name="Kyrpides N."/>
            <person name="Mavromatis K."/>
            <person name="Ivanova N."/>
            <person name="Mikhailova N."/>
            <person name="Sims D."/>
            <person name="Meincke L."/>
            <person name="Brettin T."/>
            <person name="Detter J.C."/>
            <person name="Han C."/>
            <person name="Larimer F."/>
            <person name="Land M."/>
            <person name="Hauser L."/>
            <person name="Markowitz V."/>
            <person name="Cheng J.F."/>
            <person name="Hugenholtz P."/>
            <person name="Woyke T."/>
            <person name="Wu D."/>
            <person name="Eisen J.A."/>
        </authorList>
    </citation>
    <scope>NUCLEOTIDE SEQUENCE [LARGE SCALE GENOMIC DNA]</scope>
    <source>
        <strain evidence="2">ATCC 33386 / NCTC 11300</strain>
    </source>
</reference>
<keyword evidence="2" id="KW-1185">Reference proteome</keyword>
<sequence length="102" mass="12306">MISKILKCIAQEDVLRILNLINCKKTISEDELNEVLNMPSFEIHKHIKELINLEVIIDREIDRKEVYFFNSAFVKKFKFFEVLMNELENENLYVLDMRNLRK</sequence>
<gene>
    <name evidence="1" type="ordered locus">Sterm_0706</name>
</gene>
<evidence type="ECO:0000313" key="2">
    <source>
        <dbReference type="Proteomes" id="UP000000845"/>
    </source>
</evidence>
<dbReference type="Proteomes" id="UP000000845">
    <property type="component" value="Chromosome"/>
</dbReference>
<dbReference type="KEGG" id="str:Sterm_0706"/>
<dbReference type="SUPFAM" id="SSF46785">
    <property type="entry name" value="Winged helix' DNA-binding domain"/>
    <property type="match status" value="1"/>
</dbReference>
<dbReference type="AlphaFoldDB" id="D1AQ00"/>
<proteinExistence type="predicted"/>